<feature type="region of interest" description="Disordered" evidence="1">
    <location>
        <begin position="72"/>
        <end position="104"/>
    </location>
</feature>
<reference evidence="2 3" key="1">
    <citation type="submission" date="2018-09" db="EMBL/GenBank/DDBJ databases">
        <title>Genomic investigation of the strawberry pathogen Phytophthora fragariae indicates pathogenicity is determined by transcriptional variation in three key races.</title>
        <authorList>
            <person name="Adams T.M."/>
            <person name="Armitage A.D."/>
            <person name="Sobczyk M.K."/>
            <person name="Bates H.J."/>
            <person name="Dunwell J.M."/>
            <person name="Nellist C.F."/>
            <person name="Harrison R.J."/>
        </authorList>
    </citation>
    <scope>NUCLEOTIDE SEQUENCE [LARGE SCALE GENOMIC DNA]</scope>
    <source>
        <strain evidence="2 3">SCRP245</strain>
    </source>
</reference>
<comment type="caution">
    <text evidence="2">The sequence shown here is derived from an EMBL/GenBank/DDBJ whole genome shotgun (WGS) entry which is preliminary data.</text>
</comment>
<organism evidence="2 3">
    <name type="scientific">Phytophthora fragariae</name>
    <dbReference type="NCBI Taxonomy" id="53985"/>
    <lineage>
        <taxon>Eukaryota</taxon>
        <taxon>Sar</taxon>
        <taxon>Stramenopiles</taxon>
        <taxon>Oomycota</taxon>
        <taxon>Peronosporomycetes</taxon>
        <taxon>Peronosporales</taxon>
        <taxon>Peronosporaceae</taxon>
        <taxon>Phytophthora</taxon>
    </lineage>
</organism>
<evidence type="ECO:0000313" key="2">
    <source>
        <dbReference type="EMBL" id="KAE9027793.1"/>
    </source>
</evidence>
<feature type="region of interest" description="Disordered" evidence="1">
    <location>
        <begin position="22"/>
        <end position="54"/>
    </location>
</feature>
<accession>A0A6A3MHU7</accession>
<protein>
    <submittedName>
        <fullName evidence="2">Uncharacterized protein</fullName>
    </submittedName>
</protein>
<name>A0A6A3MHU7_9STRA</name>
<evidence type="ECO:0000313" key="3">
    <source>
        <dbReference type="Proteomes" id="UP000460718"/>
    </source>
</evidence>
<sequence length="135" mass="14661">MEAFDLTASDDNEATEVLEYEVDDSEPTDEDIHSSTASVEDMDDDCASATGNDSTDIAEYIEFERDSTCRSTVEFDDDRDSDYSVASDSSLEYESGAEEASASDTTMVPPIVVATYQNCDLMLKSLPAGSIFSVK</sequence>
<feature type="compositionally biased region" description="Low complexity" evidence="1">
    <location>
        <begin position="89"/>
        <end position="103"/>
    </location>
</feature>
<dbReference type="AlphaFoldDB" id="A0A6A3MHU7"/>
<dbReference type="Proteomes" id="UP000460718">
    <property type="component" value="Unassembled WGS sequence"/>
</dbReference>
<gene>
    <name evidence="2" type="ORF">PF011_g1884</name>
</gene>
<dbReference type="EMBL" id="QXFW01000054">
    <property type="protein sequence ID" value="KAE9027793.1"/>
    <property type="molecule type" value="Genomic_DNA"/>
</dbReference>
<proteinExistence type="predicted"/>
<evidence type="ECO:0000256" key="1">
    <source>
        <dbReference type="SAM" id="MobiDB-lite"/>
    </source>
</evidence>